<dbReference type="KEGG" id="csl:COCSUDRAFT_57267"/>
<comment type="caution">
    <text evidence="3">The sequence shown here is derived from an EMBL/GenBank/DDBJ whole genome shotgun (WGS) entry which is preliminary data.</text>
</comment>
<gene>
    <name evidence="3" type="ORF">COCSUDRAFT_57267</name>
</gene>
<dbReference type="SUPFAM" id="SSF52799">
    <property type="entry name" value="(Phosphotyrosine protein) phosphatases II"/>
    <property type="match status" value="1"/>
</dbReference>
<dbReference type="SMART" id="SM00195">
    <property type="entry name" value="DSPc"/>
    <property type="match status" value="1"/>
</dbReference>
<dbReference type="EMBL" id="AGSI01000014">
    <property type="protein sequence ID" value="EIE20698.1"/>
    <property type="molecule type" value="Genomic_DNA"/>
</dbReference>
<dbReference type="GeneID" id="17038677"/>
<dbReference type="eggNOG" id="KOG1716">
    <property type="taxonomic scope" value="Eukaryota"/>
</dbReference>
<feature type="domain" description="Tyrosine specific protein phosphatases" evidence="2">
    <location>
        <begin position="90"/>
        <end position="149"/>
    </location>
</feature>
<dbReference type="Pfam" id="PF00782">
    <property type="entry name" value="DSPc"/>
    <property type="match status" value="1"/>
</dbReference>
<dbReference type="PRINTS" id="PR01908">
    <property type="entry name" value="ADSPHPHTASE"/>
</dbReference>
<organism evidence="3 4">
    <name type="scientific">Coccomyxa subellipsoidea (strain C-169)</name>
    <name type="common">Green microalga</name>
    <dbReference type="NCBI Taxonomy" id="574566"/>
    <lineage>
        <taxon>Eukaryota</taxon>
        <taxon>Viridiplantae</taxon>
        <taxon>Chlorophyta</taxon>
        <taxon>core chlorophytes</taxon>
        <taxon>Trebouxiophyceae</taxon>
        <taxon>Trebouxiophyceae incertae sedis</taxon>
        <taxon>Coccomyxaceae</taxon>
        <taxon>Coccomyxa</taxon>
        <taxon>Coccomyxa subellipsoidea</taxon>
    </lineage>
</organism>
<evidence type="ECO:0000313" key="3">
    <source>
        <dbReference type="EMBL" id="EIE20698.1"/>
    </source>
</evidence>
<dbReference type="InterPro" id="IPR035010">
    <property type="entry name" value="PHS1"/>
</dbReference>
<dbReference type="OrthoDB" id="10252009at2759"/>
<dbReference type="PANTHER" id="PTHR47100:SF5">
    <property type="entry name" value="DUAL SPECIFICITY PROTEIN PHOSPHATASE PHS1"/>
    <property type="match status" value="1"/>
</dbReference>
<name>I0YQM9_COCSC</name>
<dbReference type="RefSeq" id="XP_005645242.1">
    <property type="nucleotide sequence ID" value="XM_005645185.1"/>
</dbReference>
<dbReference type="Gene3D" id="3.90.190.10">
    <property type="entry name" value="Protein tyrosine phosphatase superfamily"/>
    <property type="match status" value="1"/>
</dbReference>
<evidence type="ECO:0000259" key="1">
    <source>
        <dbReference type="PROSITE" id="PS50054"/>
    </source>
</evidence>
<feature type="domain" description="Tyrosine-protein phosphatase" evidence="1">
    <location>
        <begin position="28"/>
        <end position="170"/>
    </location>
</feature>
<dbReference type="GO" id="GO:0004721">
    <property type="term" value="F:phosphoprotein phosphatase activity"/>
    <property type="evidence" value="ECO:0007669"/>
    <property type="project" value="InterPro"/>
</dbReference>
<proteinExistence type="predicted"/>
<dbReference type="InterPro" id="IPR000387">
    <property type="entry name" value="Tyr_Pase_dom"/>
</dbReference>
<evidence type="ECO:0000313" key="4">
    <source>
        <dbReference type="Proteomes" id="UP000007264"/>
    </source>
</evidence>
<dbReference type="PROSITE" id="PS50054">
    <property type="entry name" value="TYR_PHOSPHATASE_DUAL"/>
    <property type="match status" value="1"/>
</dbReference>
<protein>
    <submittedName>
        <fullName evidence="3">Phosphatases II</fullName>
    </submittedName>
</protein>
<sequence>MLKIAVHVRLEHMLQRLRCLQDAAATARPTRLLDHLWVGGAVEANSLHLLRHLGVTHVLNATDDLLLPDPDAAFRSLRCAVRDMEEEDIGRFFDSAAAFIDAARESGGAALVHCHEGKSRSVTLVLAYFMQAKEWTLKQALDFVSAARPQVSPNAGFMARLIRLEESLHGTKTVKLKKTKPEPRVCPVCSDKVGISLQSLSVHIRTKHSEVAADYEPLLRSCDSPK</sequence>
<dbReference type="InterPro" id="IPR029021">
    <property type="entry name" value="Prot-tyrosine_phosphatase-like"/>
</dbReference>
<reference evidence="3 4" key="1">
    <citation type="journal article" date="2012" name="Genome Biol.">
        <title>The genome of the polar eukaryotic microalga coccomyxa subellipsoidea reveals traits of cold adaptation.</title>
        <authorList>
            <person name="Blanc G."/>
            <person name="Agarkova I."/>
            <person name="Grimwood J."/>
            <person name="Kuo A."/>
            <person name="Brueggeman A."/>
            <person name="Dunigan D."/>
            <person name="Gurnon J."/>
            <person name="Ladunga I."/>
            <person name="Lindquist E."/>
            <person name="Lucas S."/>
            <person name="Pangilinan J."/>
            <person name="Proschold T."/>
            <person name="Salamov A."/>
            <person name="Schmutz J."/>
            <person name="Weeks D."/>
            <person name="Yamada T."/>
            <person name="Claverie J.M."/>
            <person name="Grigoriev I."/>
            <person name="Van Etten J."/>
            <person name="Lomsadze A."/>
            <person name="Borodovsky M."/>
        </authorList>
    </citation>
    <scope>NUCLEOTIDE SEQUENCE [LARGE SCALE GENOMIC DNA]</scope>
    <source>
        <strain evidence="3 4">C-169</strain>
    </source>
</reference>
<dbReference type="InterPro" id="IPR020422">
    <property type="entry name" value="TYR_PHOSPHATASE_DUAL_dom"/>
</dbReference>
<dbReference type="GO" id="GO:0009737">
    <property type="term" value="P:response to abscisic acid"/>
    <property type="evidence" value="ECO:0007669"/>
    <property type="project" value="InterPro"/>
</dbReference>
<keyword evidence="4" id="KW-1185">Reference proteome</keyword>
<dbReference type="InterPro" id="IPR000340">
    <property type="entry name" value="Dual-sp_phosphatase_cat-dom"/>
</dbReference>
<dbReference type="CDD" id="cd14498">
    <property type="entry name" value="DSP"/>
    <property type="match status" value="1"/>
</dbReference>
<dbReference type="Proteomes" id="UP000007264">
    <property type="component" value="Unassembled WGS sequence"/>
</dbReference>
<accession>I0YQM9</accession>
<dbReference type="PANTHER" id="PTHR47100">
    <property type="entry name" value="DUAL SPECIFICITY PROTEIN PHOSPHATASE PHS1"/>
    <property type="match status" value="1"/>
</dbReference>
<dbReference type="PROSITE" id="PS50056">
    <property type="entry name" value="TYR_PHOSPHATASE_2"/>
    <property type="match status" value="1"/>
</dbReference>
<dbReference type="GO" id="GO:0043622">
    <property type="term" value="P:cortical microtubule organization"/>
    <property type="evidence" value="ECO:0007669"/>
    <property type="project" value="InterPro"/>
</dbReference>
<evidence type="ECO:0000259" key="2">
    <source>
        <dbReference type="PROSITE" id="PS50056"/>
    </source>
</evidence>
<dbReference type="AlphaFoldDB" id="I0YQM9"/>